<dbReference type="FunFam" id="3.40.640.10:FF:000033">
    <property type="entry name" value="Aspartate aminotransferase"/>
    <property type="match status" value="1"/>
</dbReference>
<organism evidence="8 9">
    <name type="scientific">Candidatus Scatomorpha merdipullorum</name>
    <dbReference type="NCBI Taxonomy" id="2840927"/>
    <lineage>
        <taxon>Bacteria</taxon>
        <taxon>Bacillati</taxon>
        <taxon>Bacillota</taxon>
        <taxon>Clostridia</taxon>
        <taxon>Eubacteriales</taxon>
        <taxon>Candidatus Scatomorpha</taxon>
    </lineage>
</organism>
<name>A0A9D1FC47_9FIRM</name>
<reference evidence="8" key="1">
    <citation type="submission" date="2020-10" db="EMBL/GenBank/DDBJ databases">
        <authorList>
            <person name="Gilroy R."/>
        </authorList>
    </citation>
    <scope>NUCLEOTIDE SEQUENCE</scope>
    <source>
        <strain evidence="8">ChiHjej10B9-9673</strain>
    </source>
</reference>
<sequence>MKELSKKALNVNPSTTLAIDSLAKQMKADGLDVVSFGTGEPDFKTPDNISEAGIAAIREGKTKYTPSAGIIPLRKAAAARLKADCGLDYDYTQIVIASGAKHNVYIALEVLLNPGDEVIVPAPYWVSYCEMVSMCGGVPVVVETTEGADFKITPAQLEAAIGPKTKALMLNNPSNPTGMIYSESELRAIAEICVRHDLYVIADEIYYKLVYGGKPFTSFASLGEDVKERTIIVNGVSKSYAMTGWRIGYAAANKQIAKLMGNYLSHSTGAPSTISQWAAVEALEGQQDTVEEMRRVFEERRNYFVNRLNSIPGVSCIMPDGAFYIMMNIEKLIGRNLGGVVINNDDDFAEAFLKQAMVAVVPCSGFGMKNFVRWTYATSMENIKEGLDRLEKFLA</sequence>
<keyword evidence="4 6" id="KW-0808">Transferase</keyword>
<dbReference type="InterPro" id="IPR004839">
    <property type="entry name" value="Aminotransferase_I/II_large"/>
</dbReference>
<dbReference type="Proteomes" id="UP000824001">
    <property type="component" value="Unassembled WGS sequence"/>
</dbReference>
<dbReference type="CDD" id="cd00609">
    <property type="entry name" value="AAT_like"/>
    <property type="match status" value="1"/>
</dbReference>
<comment type="cofactor">
    <cofactor evidence="1 6">
        <name>pyridoxal 5'-phosphate</name>
        <dbReference type="ChEBI" id="CHEBI:597326"/>
    </cofactor>
</comment>
<dbReference type="InterPro" id="IPR015422">
    <property type="entry name" value="PyrdxlP-dep_Trfase_small"/>
</dbReference>
<comment type="similarity">
    <text evidence="2 6">Belongs to the class-I pyridoxal-phosphate-dependent aminotransferase family.</text>
</comment>
<dbReference type="Pfam" id="PF00155">
    <property type="entry name" value="Aminotran_1_2"/>
    <property type="match status" value="1"/>
</dbReference>
<evidence type="ECO:0000256" key="2">
    <source>
        <dbReference type="ARBA" id="ARBA00007441"/>
    </source>
</evidence>
<evidence type="ECO:0000256" key="3">
    <source>
        <dbReference type="ARBA" id="ARBA00022576"/>
    </source>
</evidence>
<dbReference type="PANTHER" id="PTHR46383">
    <property type="entry name" value="ASPARTATE AMINOTRANSFERASE"/>
    <property type="match status" value="1"/>
</dbReference>
<dbReference type="GO" id="GO:0008483">
    <property type="term" value="F:transaminase activity"/>
    <property type="evidence" value="ECO:0007669"/>
    <property type="project" value="UniProtKB-KW"/>
</dbReference>
<evidence type="ECO:0000256" key="5">
    <source>
        <dbReference type="ARBA" id="ARBA00022898"/>
    </source>
</evidence>
<reference evidence="8" key="2">
    <citation type="journal article" date="2021" name="PeerJ">
        <title>Extensive microbial diversity within the chicken gut microbiome revealed by metagenomics and culture.</title>
        <authorList>
            <person name="Gilroy R."/>
            <person name="Ravi A."/>
            <person name="Getino M."/>
            <person name="Pursley I."/>
            <person name="Horton D.L."/>
            <person name="Alikhan N.F."/>
            <person name="Baker D."/>
            <person name="Gharbi K."/>
            <person name="Hall N."/>
            <person name="Watson M."/>
            <person name="Adriaenssens E.M."/>
            <person name="Foster-Nyarko E."/>
            <person name="Jarju S."/>
            <person name="Secka A."/>
            <person name="Antonio M."/>
            <person name="Oren A."/>
            <person name="Chaudhuri R.R."/>
            <person name="La Ragione R."/>
            <person name="Hildebrand F."/>
            <person name="Pallen M.J."/>
        </authorList>
    </citation>
    <scope>NUCLEOTIDE SEQUENCE</scope>
    <source>
        <strain evidence="8">ChiHjej10B9-9673</strain>
    </source>
</reference>
<dbReference type="InterPro" id="IPR004838">
    <property type="entry name" value="NHTrfase_class1_PyrdxlP-BS"/>
</dbReference>
<gene>
    <name evidence="8" type="ORF">IAC18_01700</name>
</gene>
<dbReference type="EC" id="2.6.1.-" evidence="6"/>
<comment type="caution">
    <text evidence="8">The sequence shown here is derived from an EMBL/GenBank/DDBJ whole genome shotgun (WGS) entry which is preliminary data.</text>
</comment>
<proteinExistence type="inferred from homology"/>
<evidence type="ECO:0000256" key="1">
    <source>
        <dbReference type="ARBA" id="ARBA00001933"/>
    </source>
</evidence>
<accession>A0A9D1FC47</accession>
<dbReference type="AlphaFoldDB" id="A0A9D1FC47"/>
<keyword evidence="5" id="KW-0663">Pyridoxal phosphate</keyword>
<dbReference type="PROSITE" id="PS00105">
    <property type="entry name" value="AA_TRANSFER_CLASS_1"/>
    <property type="match status" value="1"/>
</dbReference>
<dbReference type="Gene3D" id="3.90.1150.10">
    <property type="entry name" value="Aspartate Aminotransferase, domain 1"/>
    <property type="match status" value="1"/>
</dbReference>
<dbReference type="GO" id="GO:0006520">
    <property type="term" value="P:amino acid metabolic process"/>
    <property type="evidence" value="ECO:0007669"/>
    <property type="project" value="InterPro"/>
</dbReference>
<protein>
    <recommendedName>
        <fullName evidence="6">Aminotransferase</fullName>
        <ecNumber evidence="6">2.6.1.-</ecNumber>
    </recommendedName>
</protein>
<dbReference type="PANTHER" id="PTHR46383:SF1">
    <property type="entry name" value="ASPARTATE AMINOTRANSFERASE"/>
    <property type="match status" value="1"/>
</dbReference>
<evidence type="ECO:0000256" key="6">
    <source>
        <dbReference type="RuleBase" id="RU000481"/>
    </source>
</evidence>
<dbReference type="Gene3D" id="3.40.640.10">
    <property type="entry name" value="Type I PLP-dependent aspartate aminotransferase-like (Major domain)"/>
    <property type="match status" value="1"/>
</dbReference>
<feature type="domain" description="Aminotransferase class I/classII large" evidence="7">
    <location>
        <begin position="32"/>
        <end position="390"/>
    </location>
</feature>
<dbReference type="InterPro" id="IPR050596">
    <property type="entry name" value="AspAT/PAT-like"/>
</dbReference>
<evidence type="ECO:0000313" key="8">
    <source>
        <dbReference type="EMBL" id="HIS66254.1"/>
    </source>
</evidence>
<dbReference type="GO" id="GO:0030170">
    <property type="term" value="F:pyridoxal phosphate binding"/>
    <property type="evidence" value="ECO:0007669"/>
    <property type="project" value="InterPro"/>
</dbReference>
<evidence type="ECO:0000259" key="7">
    <source>
        <dbReference type="Pfam" id="PF00155"/>
    </source>
</evidence>
<evidence type="ECO:0000256" key="4">
    <source>
        <dbReference type="ARBA" id="ARBA00022679"/>
    </source>
</evidence>
<dbReference type="SUPFAM" id="SSF53383">
    <property type="entry name" value="PLP-dependent transferases"/>
    <property type="match status" value="1"/>
</dbReference>
<dbReference type="InterPro" id="IPR015424">
    <property type="entry name" value="PyrdxlP-dep_Trfase"/>
</dbReference>
<dbReference type="PRINTS" id="PR00753">
    <property type="entry name" value="ACCSYNTHASE"/>
</dbReference>
<dbReference type="InterPro" id="IPR015421">
    <property type="entry name" value="PyrdxlP-dep_Trfase_major"/>
</dbReference>
<evidence type="ECO:0000313" key="9">
    <source>
        <dbReference type="Proteomes" id="UP000824001"/>
    </source>
</evidence>
<dbReference type="EMBL" id="DVJK01000049">
    <property type="protein sequence ID" value="HIS66254.1"/>
    <property type="molecule type" value="Genomic_DNA"/>
</dbReference>
<keyword evidence="3 6" id="KW-0032">Aminotransferase</keyword>